<protein>
    <submittedName>
        <fullName evidence="2">Uncharacterized protein</fullName>
    </submittedName>
</protein>
<name>A0AAV4U1Z9_CAEEX</name>
<reference evidence="2 3" key="1">
    <citation type="submission" date="2021-06" db="EMBL/GenBank/DDBJ databases">
        <title>Caerostris extrusa draft genome.</title>
        <authorList>
            <person name="Kono N."/>
            <person name="Arakawa K."/>
        </authorList>
    </citation>
    <scope>NUCLEOTIDE SEQUENCE [LARGE SCALE GENOMIC DNA]</scope>
</reference>
<feature type="region of interest" description="Disordered" evidence="1">
    <location>
        <begin position="1"/>
        <end position="21"/>
    </location>
</feature>
<dbReference type="AlphaFoldDB" id="A0AAV4U1Z9"/>
<organism evidence="2 3">
    <name type="scientific">Caerostris extrusa</name>
    <name type="common">Bark spider</name>
    <name type="synonym">Caerostris bankana</name>
    <dbReference type="NCBI Taxonomy" id="172846"/>
    <lineage>
        <taxon>Eukaryota</taxon>
        <taxon>Metazoa</taxon>
        <taxon>Ecdysozoa</taxon>
        <taxon>Arthropoda</taxon>
        <taxon>Chelicerata</taxon>
        <taxon>Arachnida</taxon>
        <taxon>Araneae</taxon>
        <taxon>Araneomorphae</taxon>
        <taxon>Entelegynae</taxon>
        <taxon>Araneoidea</taxon>
        <taxon>Araneidae</taxon>
        <taxon>Caerostris</taxon>
    </lineage>
</organism>
<feature type="compositionally biased region" description="Polar residues" evidence="1">
    <location>
        <begin position="1"/>
        <end position="11"/>
    </location>
</feature>
<dbReference type="Proteomes" id="UP001054945">
    <property type="component" value="Unassembled WGS sequence"/>
</dbReference>
<keyword evidence="3" id="KW-1185">Reference proteome</keyword>
<gene>
    <name evidence="2" type="ORF">CEXT_720301</name>
</gene>
<comment type="caution">
    <text evidence="2">The sequence shown here is derived from an EMBL/GenBank/DDBJ whole genome shotgun (WGS) entry which is preliminary data.</text>
</comment>
<evidence type="ECO:0000313" key="2">
    <source>
        <dbReference type="EMBL" id="GIY51806.1"/>
    </source>
</evidence>
<sequence length="72" mass="7887">MGKTGSGSLSRGTDPFPGVNEECRRGSFCARGWPLSGALCLRSVIVNILGKRINHDEVREVLAMFALRRQPD</sequence>
<accession>A0AAV4U1Z9</accession>
<proteinExistence type="predicted"/>
<evidence type="ECO:0000256" key="1">
    <source>
        <dbReference type="SAM" id="MobiDB-lite"/>
    </source>
</evidence>
<dbReference type="EMBL" id="BPLR01012164">
    <property type="protein sequence ID" value="GIY51806.1"/>
    <property type="molecule type" value="Genomic_DNA"/>
</dbReference>
<evidence type="ECO:0000313" key="3">
    <source>
        <dbReference type="Proteomes" id="UP001054945"/>
    </source>
</evidence>